<reference evidence="3" key="1">
    <citation type="submission" date="2022-08" db="EMBL/GenBank/DDBJ databases">
        <title>Novel sulphate-reducing endosymbionts in the free-living metamonad Anaeramoeba.</title>
        <authorList>
            <person name="Jerlstrom-Hultqvist J."/>
            <person name="Cepicka I."/>
            <person name="Gallot-Lavallee L."/>
            <person name="Salas-Leiva D."/>
            <person name="Curtis B.A."/>
            <person name="Zahonova K."/>
            <person name="Pipaliya S."/>
            <person name="Dacks J."/>
            <person name="Roger A.J."/>
        </authorList>
    </citation>
    <scope>NUCLEOTIDE SEQUENCE</scope>
    <source>
        <strain evidence="3">Busselton2</strain>
    </source>
</reference>
<feature type="region of interest" description="Disordered" evidence="1">
    <location>
        <begin position="10"/>
        <end position="34"/>
    </location>
</feature>
<feature type="transmembrane region" description="Helical" evidence="2">
    <location>
        <begin position="454"/>
        <end position="480"/>
    </location>
</feature>
<organism evidence="3 4">
    <name type="scientific">Anaeramoeba flamelloides</name>
    <dbReference type="NCBI Taxonomy" id="1746091"/>
    <lineage>
        <taxon>Eukaryota</taxon>
        <taxon>Metamonada</taxon>
        <taxon>Anaeramoebidae</taxon>
        <taxon>Anaeramoeba</taxon>
    </lineage>
</organism>
<name>A0AAV7YS84_9EUKA</name>
<dbReference type="AlphaFoldDB" id="A0AAV7YS84"/>
<feature type="transmembrane region" description="Helical" evidence="2">
    <location>
        <begin position="398"/>
        <end position="417"/>
    </location>
</feature>
<evidence type="ECO:0000313" key="3">
    <source>
        <dbReference type="EMBL" id="KAJ3432638.1"/>
    </source>
</evidence>
<evidence type="ECO:0000256" key="2">
    <source>
        <dbReference type="SAM" id="Phobius"/>
    </source>
</evidence>
<keyword evidence="2" id="KW-0472">Membrane</keyword>
<dbReference type="Proteomes" id="UP001146793">
    <property type="component" value="Unassembled WGS sequence"/>
</dbReference>
<comment type="caution">
    <text evidence="3">The sequence shown here is derived from an EMBL/GenBank/DDBJ whole genome shotgun (WGS) entry which is preliminary data.</text>
</comment>
<feature type="compositionally biased region" description="Basic and acidic residues" evidence="1">
    <location>
        <begin position="309"/>
        <end position="322"/>
    </location>
</feature>
<accession>A0AAV7YS84</accession>
<evidence type="ECO:0000256" key="1">
    <source>
        <dbReference type="SAM" id="MobiDB-lite"/>
    </source>
</evidence>
<dbReference type="EMBL" id="JANTQA010000047">
    <property type="protein sequence ID" value="KAJ3432638.1"/>
    <property type="molecule type" value="Genomic_DNA"/>
</dbReference>
<feature type="compositionally biased region" description="Basic residues" evidence="1">
    <location>
        <begin position="19"/>
        <end position="30"/>
    </location>
</feature>
<feature type="compositionally biased region" description="Basic and acidic residues" evidence="1">
    <location>
        <begin position="282"/>
        <end position="297"/>
    </location>
</feature>
<keyword evidence="2" id="KW-1133">Transmembrane helix</keyword>
<feature type="region of interest" description="Disordered" evidence="1">
    <location>
        <begin position="282"/>
        <end position="367"/>
    </location>
</feature>
<feature type="transmembrane region" description="Helical" evidence="2">
    <location>
        <begin position="429"/>
        <end position="448"/>
    </location>
</feature>
<feature type="compositionally biased region" description="Polar residues" evidence="1">
    <location>
        <begin position="170"/>
        <end position="181"/>
    </location>
</feature>
<gene>
    <name evidence="3" type="ORF">M0812_21581</name>
</gene>
<evidence type="ECO:0000313" key="4">
    <source>
        <dbReference type="Proteomes" id="UP001146793"/>
    </source>
</evidence>
<protein>
    <submittedName>
        <fullName evidence="3">32 kDa heat shock protein-related</fullName>
    </submittedName>
</protein>
<proteinExistence type="predicted"/>
<keyword evidence="3" id="KW-0346">Stress response</keyword>
<feature type="region of interest" description="Disordered" evidence="1">
    <location>
        <begin position="157"/>
        <end position="195"/>
    </location>
</feature>
<sequence length="489" mass="57680">MNTLFHFLRNDTKKQPTNKTKKHNKNKNVRKNNLEEKQAELNEEILISKQYEPKTKFEIQQISEEESLRLRISGILERSETELYLLERFLFCSSPFPFISFFLSVQLVFIFLSKSSSNLFEKLFSMASIYFCFRCVDFTDTKETFLKIISQTKRPFKKRKKISNNKNNNPIDDQNYTVTKQNGEKGETTKGSNSTKYEFNKKKTLQKRKSEGNLVKPSKTNSDFSGILSEDNSDYLINFSEHELDYQIINETETETEIEIETEIGMETEKKNILKDKILTNDQEKMQEKEGLQRSKTETFNNTNNTDFLDTHKRNVGDENTTKRHRRNSFNTNYKSHNSKKENSTSHKSPKSCKIENDKRKKKFQKKNNKKLPNEEFLIPDQNALNQQDCKYLNAQNISQFVASWFIFFKLIVISLFEMLISENISTNIINLFIIVIIFFILPLLNLFKTTWVLTNILLIVPSVWINWDKILFVLENIFLSLTLKKKPF</sequence>
<keyword evidence="2" id="KW-0812">Transmembrane</keyword>
<feature type="compositionally biased region" description="Low complexity" evidence="1">
    <location>
        <begin position="299"/>
        <end position="308"/>
    </location>
</feature>